<dbReference type="CDD" id="cd00028">
    <property type="entry name" value="B_lectin"/>
    <property type="match status" value="1"/>
</dbReference>
<dbReference type="SUPFAM" id="SSF51110">
    <property type="entry name" value="alpha-D-mannose-specific plant lectins"/>
    <property type="match status" value="1"/>
</dbReference>
<organism evidence="7 8">
    <name type="scientific">Musa acuminata subsp. malaccensis</name>
    <name type="common">Wild banana</name>
    <name type="synonym">Musa malaccensis</name>
    <dbReference type="NCBI Taxonomy" id="214687"/>
    <lineage>
        <taxon>Eukaryota</taxon>
        <taxon>Viridiplantae</taxon>
        <taxon>Streptophyta</taxon>
        <taxon>Embryophyta</taxon>
        <taxon>Tracheophyta</taxon>
        <taxon>Spermatophyta</taxon>
        <taxon>Magnoliopsida</taxon>
        <taxon>Liliopsida</taxon>
        <taxon>Zingiberales</taxon>
        <taxon>Musaceae</taxon>
        <taxon>Musa</taxon>
    </lineage>
</organism>
<feature type="domain" description="Bulb-type lectin" evidence="4">
    <location>
        <begin position="40"/>
        <end position="160"/>
    </location>
</feature>
<dbReference type="InterPro" id="IPR001480">
    <property type="entry name" value="Bulb-type_lectin_dom"/>
</dbReference>
<gene>
    <name evidence="6" type="ORF">GSMUA_57740.1</name>
</gene>
<feature type="domain" description="Apple" evidence="5">
    <location>
        <begin position="353"/>
        <end position="430"/>
    </location>
</feature>
<dbReference type="GO" id="GO:0048544">
    <property type="term" value="P:recognition of pollen"/>
    <property type="evidence" value="ECO:0007669"/>
    <property type="project" value="InterPro"/>
</dbReference>
<reference evidence="6" key="1">
    <citation type="submission" date="2021-03" db="EMBL/GenBank/DDBJ databases">
        <authorList>
            <consortium name="Genoscope - CEA"/>
            <person name="William W."/>
        </authorList>
    </citation>
    <scope>NUCLEOTIDE SEQUENCE</scope>
    <source>
        <strain evidence="6">Doubled-haploid Pahang</strain>
    </source>
</reference>
<evidence type="ECO:0000256" key="3">
    <source>
        <dbReference type="SAM" id="Phobius"/>
    </source>
</evidence>
<dbReference type="InterPro" id="IPR036426">
    <property type="entry name" value="Bulb-type_lectin_dom_sf"/>
</dbReference>
<accession>A0A804HYH6</accession>
<keyword evidence="2" id="KW-1015">Disulfide bond</keyword>
<keyword evidence="1" id="KW-0732">Signal</keyword>
<protein>
    <submittedName>
        <fullName evidence="6">(wild Malaysian banana) hypothetical protein</fullName>
    </submittedName>
</protein>
<keyword evidence="3" id="KW-0472">Membrane</keyword>
<dbReference type="Pfam" id="PF01453">
    <property type="entry name" value="B_lectin"/>
    <property type="match status" value="1"/>
</dbReference>
<dbReference type="GO" id="GO:0051707">
    <property type="term" value="P:response to other organism"/>
    <property type="evidence" value="ECO:0007669"/>
    <property type="project" value="UniProtKB-ARBA"/>
</dbReference>
<evidence type="ECO:0000313" key="6">
    <source>
        <dbReference type="EMBL" id="CAG1860880.1"/>
    </source>
</evidence>
<dbReference type="InParanoid" id="A0A804HYH6"/>
<feature type="transmembrane region" description="Helical" evidence="3">
    <location>
        <begin position="445"/>
        <end position="467"/>
    </location>
</feature>
<dbReference type="SMART" id="SM00473">
    <property type="entry name" value="PAN_AP"/>
    <property type="match status" value="1"/>
</dbReference>
<dbReference type="PANTHER" id="PTHR32444">
    <property type="entry name" value="BULB-TYPE LECTIN DOMAIN-CONTAINING PROTEIN"/>
    <property type="match status" value="1"/>
</dbReference>
<dbReference type="AlphaFoldDB" id="A0A804HYH6"/>
<name>A0A804HYH6_MUSAM</name>
<dbReference type="InterPro" id="IPR000858">
    <property type="entry name" value="S_locus_glycoprot_dom"/>
</dbReference>
<keyword evidence="8" id="KW-1185">Reference proteome</keyword>
<dbReference type="Proteomes" id="UP000012960">
    <property type="component" value="Unplaced"/>
</dbReference>
<dbReference type="Pfam" id="PF08276">
    <property type="entry name" value="PAN_2"/>
    <property type="match status" value="1"/>
</dbReference>
<dbReference type="CDD" id="cd01098">
    <property type="entry name" value="PAN_AP_plant"/>
    <property type="match status" value="1"/>
</dbReference>
<evidence type="ECO:0000256" key="1">
    <source>
        <dbReference type="ARBA" id="ARBA00022729"/>
    </source>
</evidence>
<evidence type="ECO:0000259" key="5">
    <source>
        <dbReference type="PROSITE" id="PS50948"/>
    </source>
</evidence>
<dbReference type="Gene3D" id="2.90.10.10">
    <property type="entry name" value="Bulb-type lectin domain"/>
    <property type="match status" value="1"/>
</dbReference>
<dbReference type="Pfam" id="PF00954">
    <property type="entry name" value="S_locus_glycop"/>
    <property type="match status" value="1"/>
</dbReference>
<proteinExistence type="predicted"/>
<dbReference type="SMART" id="SM00108">
    <property type="entry name" value="B_lectin"/>
    <property type="match status" value="1"/>
</dbReference>
<sequence length="541" mass="60538">MLHAHGDQCLPSWILVQGQWSEVFRLLGGTLVPRTTTSHGDTIVPGEYFYDGQNLISANGKFELGFFNPGDASNAYVGIWYHNITDKTALWVLNNLAPVTVSPGYLHLTGDGNLELCNAADLVIWVTGTPYGNNTIVRLADSGNFFLEDRDSNTTELQSFDYLTDTLIPGMKLGLDKVTNHATKLISWLNATDPYPGAYSCTMETQGTLPEIIITKGQSLRIFRSGPWNGHVFSGIPRMGNISQLKFAFLSNEQEVYFSFDTINNSGLFRAVMDFRGVFQLLEWSATSSGWTSLWAVPQDQCDFYAFCGANAICTETSSVLCQCLQGFVPKSPANWYQNHFSDGCVRQEALSCSSDGFLHLRSVKLPDTVNATTDSDMTLDECSDWCLKNCSCMAYAVTAWSGCLTWRGDLMDLRKFNQGGDQLYVRLLASNIDSAMDNHVKKTVLVITIPTMLSFLLLASICVVLWRRRVRKQDTIMIKSNQPQTMKGLDYWTGIPAKHVDQRAGRQSLFNEHTYLTETILDLKKDCNLDYTRTLFCFLI</sequence>
<dbReference type="PROSITE" id="PS50948">
    <property type="entry name" value="PAN"/>
    <property type="match status" value="1"/>
</dbReference>
<keyword evidence="3" id="KW-0812">Transmembrane</keyword>
<evidence type="ECO:0000313" key="7">
    <source>
        <dbReference type="EnsemblPlants" id="Ma02_p02440.1"/>
    </source>
</evidence>
<reference evidence="7" key="2">
    <citation type="submission" date="2021-05" db="UniProtKB">
        <authorList>
            <consortium name="EnsemblPlants"/>
        </authorList>
    </citation>
    <scope>IDENTIFICATION</scope>
    <source>
        <strain evidence="7">subsp. malaccensis</strain>
    </source>
</reference>
<dbReference type="EnsemblPlants" id="Ma02_t02440.1">
    <property type="protein sequence ID" value="Ma02_p02440.1"/>
    <property type="gene ID" value="Ma02_g02440"/>
</dbReference>
<evidence type="ECO:0000259" key="4">
    <source>
        <dbReference type="PROSITE" id="PS50927"/>
    </source>
</evidence>
<dbReference type="PROSITE" id="PS50927">
    <property type="entry name" value="BULB_LECTIN"/>
    <property type="match status" value="1"/>
</dbReference>
<dbReference type="Gramene" id="Ma02_t02440.1">
    <property type="protein sequence ID" value="Ma02_p02440.1"/>
    <property type="gene ID" value="Ma02_g02440"/>
</dbReference>
<dbReference type="PANTHER" id="PTHR32444:SF183">
    <property type="entry name" value="APPLE DOMAIN-CONTAINING PROTEIN"/>
    <property type="match status" value="1"/>
</dbReference>
<evidence type="ECO:0000256" key="2">
    <source>
        <dbReference type="ARBA" id="ARBA00023157"/>
    </source>
</evidence>
<evidence type="ECO:0000313" key="8">
    <source>
        <dbReference type="Proteomes" id="UP000012960"/>
    </source>
</evidence>
<dbReference type="InterPro" id="IPR003609">
    <property type="entry name" value="Pan_app"/>
</dbReference>
<keyword evidence="3" id="KW-1133">Transmembrane helix</keyword>
<dbReference type="EMBL" id="HG996467">
    <property type="protein sequence ID" value="CAG1860880.1"/>
    <property type="molecule type" value="Genomic_DNA"/>
</dbReference>